<evidence type="ECO:0000259" key="3">
    <source>
        <dbReference type="PROSITE" id="PS50968"/>
    </source>
</evidence>
<organism evidence="4 5">
    <name type="scientific">Staphylococcus pettenkoferi</name>
    <dbReference type="NCBI Taxonomy" id="170573"/>
    <lineage>
        <taxon>Bacteria</taxon>
        <taxon>Bacillati</taxon>
        <taxon>Bacillota</taxon>
        <taxon>Bacilli</taxon>
        <taxon>Bacillales</taxon>
        <taxon>Staphylococcaceae</taxon>
        <taxon>Staphylococcus</taxon>
    </lineage>
</organism>
<gene>
    <name evidence="4" type="ORF">CJ235_04755</name>
</gene>
<comment type="caution">
    <text evidence="4">The sequence shown here is derived from an EMBL/GenBank/DDBJ whole genome shotgun (WGS) entry which is preliminary data.</text>
</comment>
<dbReference type="SUPFAM" id="SSF51230">
    <property type="entry name" value="Single hybrid motif"/>
    <property type="match status" value="1"/>
</dbReference>
<dbReference type="InterPro" id="IPR011053">
    <property type="entry name" value="Single_hybrid_motif"/>
</dbReference>
<dbReference type="PROSITE" id="PS50968">
    <property type="entry name" value="BIOTINYL_LIPOYL"/>
    <property type="match status" value="1"/>
</dbReference>
<dbReference type="PANTHER" id="PTHR45266:SF3">
    <property type="entry name" value="OXALOACETATE DECARBOXYLASE ALPHA CHAIN"/>
    <property type="match status" value="1"/>
</dbReference>
<feature type="domain" description="Lipoyl-binding" evidence="3">
    <location>
        <begin position="75"/>
        <end position="150"/>
    </location>
</feature>
<dbReference type="STRING" id="170573.GCA_001076995_00896"/>
<dbReference type="PROSITE" id="PS00188">
    <property type="entry name" value="BIOTIN"/>
    <property type="match status" value="1"/>
</dbReference>
<dbReference type="InterPro" id="IPR050709">
    <property type="entry name" value="Biotin_Carboxyl_Carrier/Decarb"/>
</dbReference>
<dbReference type="InterPro" id="IPR001882">
    <property type="entry name" value="Biotin_BS"/>
</dbReference>
<protein>
    <submittedName>
        <fullName evidence="4">Acetyl-CoA carboxylase biotin carboxyl carrier protein subunit</fullName>
    </submittedName>
</protein>
<keyword evidence="1" id="KW-0092">Biotin</keyword>
<dbReference type="Gene3D" id="2.40.50.100">
    <property type="match status" value="1"/>
</dbReference>
<dbReference type="InterPro" id="IPR000089">
    <property type="entry name" value="Biotin_lipoyl"/>
</dbReference>
<evidence type="ECO:0000313" key="5">
    <source>
        <dbReference type="Proteomes" id="UP000235748"/>
    </source>
</evidence>
<feature type="compositionally biased region" description="Polar residues" evidence="2">
    <location>
        <begin position="49"/>
        <end position="65"/>
    </location>
</feature>
<dbReference type="RefSeq" id="WP_070502430.1">
    <property type="nucleotide sequence ID" value="NZ_JAASJD010000001.1"/>
</dbReference>
<accession>A0A2N6QJA5</accession>
<dbReference type="CDD" id="cd06850">
    <property type="entry name" value="biotinyl_domain"/>
    <property type="match status" value="1"/>
</dbReference>
<reference evidence="4 5" key="1">
    <citation type="submission" date="2017-09" db="EMBL/GenBank/DDBJ databases">
        <title>Bacterial strain isolated from the female urinary microbiota.</title>
        <authorList>
            <person name="Thomas-White K."/>
            <person name="Kumar N."/>
            <person name="Forster S."/>
            <person name="Putonti C."/>
            <person name="Lawley T."/>
            <person name="Wolfe A.J."/>
        </authorList>
    </citation>
    <scope>NUCLEOTIDE SEQUENCE [LARGE SCALE GENOMIC DNA]</scope>
    <source>
        <strain evidence="4 5">UMB0834</strain>
    </source>
</reference>
<dbReference type="EMBL" id="PNGG01000002">
    <property type="protein sequence ID" value="PMC19679.1"/>
    <property type="molecule type" value="Genomic_DNA"/>
</dbReference>
<dbReference type="Pfam" id="PF00364">
    <property type="entry name" value="Biotin_lipoyl"/>
    <property type="match status" value="1"/>
</dbReference>
<dbReference type="Proteomes" id="UP000235748">
    <property type="component" value="Unassembled WGS sequence"/>
</dbReference>
<evidence type="ECO:0000313" key="4">
    <source>
        <dbReference type="EMBL" id="PMC19679.1"/>
    </source>
</evidence>
<feature type="region of interest" description="Disordered" evidence="2">
    <location>
        <begin position="37"/>
        <end position="79"/>
    </location>
</feature>
<dbReference type="PANTHER" id="PTHR45266">
    <property type="entry name" value="OXALOACETATE DECARBOXYLASE ALPHA CHAIN"/>
    <property type="match status" value="1"/>
</dbReference>
<evidence type="ECO:0000256" key="2">
    <source>
        <dbReference type="SAM" id="MobiDB-lite"/>
    </source>
</evidence>
<evidence type="ECO:0000256" key="1">
    <source>
        <dbReference type="ARBA" id="ARBA00023267"/>
    </source>
</evidence>
<proteinExistence type="predicted"/>
<sequence length="150" mass="16811">MNFENIEQLIKLVKENELKKFKYKDYEHEIELDFTEENAPVASMPASMPQGTADSAQSQSSNEDQSASDDSEGQEVKAQMVGTFYLQEEKELTDPIIKVGDQVKSGDVIGYIEAMKVMNEVTSDVDGEVTDILVEHGSNVEYDQPIIRVK</sequence>
<name>A0A2N6QJA5_9STAP</name>
<dbReference type="AlphaFoldDB" id="A0A2N6QJA5"/>